<gene>
    <name evidence="1" type="ORF">GBM96_07600</name>
</gene>
<name>A0AAI9SBD0_9BURK</name>
<dbReference type="AlphaFoldDB" id="A0AAI9SBD0"/>
<keyword evidence="2" id="KW-1185">Reference proteome</keyword>
<proteinExistence type="predicted"/>
<organism evidence="1 2">
    <name type="scientific">Sutterella seckii</name>
    <dbReference type="NCBI Taxonomy" id="1944635"/>
    <lineage>
        <taxon>Bacteria</taxon>
        <taxon>Pseudomonadati</taxon>
        <taxon>Pseudomonadota</taxon>
        <taxon>Betaproteobacteria</taxon>
        <taxon>Burkholderiales</taxon>
        <taxon>Sutterellaceae</taxon>
        <taxon>Sutterella</taxon>
    </lineage>
</organism>
<accession>A0AAI9SBD0</accession>
<dbReference type="Proteomes" id="UP000469462">
    <property type="component" value="Unassembled WGS sequence"/>
</dbReference>
<reference evidence="1 2" key="1">
    <citation type="submission" date="2019-10" db="EMBL/GenBank/DDBJ databases">
        <title>Genome diversity of Sutterella seckii.</title>
        <authorList>
            <person name="Chaplin A.V."/>
            <person name="Sokolova S.R."/>
            <person name="Mosin K.A."/>
            <person name="Ivanova E.L."/>
            <person name="Kochetkova T.O."/>
            <person name="Goltsov A.Y."/>
            <person name="Trofimov D.Y."/>
            <person name="Efimov B.A."/>
        </authorList>
    </citation>
    <scope>NUCLEOTIDE SEQUENCE [LARGE SCALE GENOMIC DNA]</scope>
    <source>
        <strain evidence="1 2">ASD3426</strain>
    </source>
</reference>
<protein>
    <submittedName>
        <fullName evidence="1">DUF3927 domain-containing protein</fullName>
    </submittedName>
</protein>
<dbReference type="EMBL" id="WEHW01000026">
    <property type="protein sequence ID" value="KAB7650904.1"/>
    <property type="molecule type" value="Genomic_DNA"/>
</dbReference>
<evidence type="ECO:0000313" key="1">
    <source>
        <dbReference type="EMBL" id="KAB7650904.1"/>
    </source>
</evidence>
<evidence type="ECO:0000313" key="2">
    <source>
        <dbReference type="Proteomes" id="UP000469462"/>
    </source>
</evidence>
<sequence>MYIKAYIFCCWQCYSYIIRNHASGMQIADYVNFT</sequence>
<comment type="caution">
    <text evidence="1">The sequence shown here is derived from an EMBL/GenBank/DDBJ whole genome shotgun (WGS) entry which is preliminary data.</text>
</comment>